<dbReference type="InterPro" id="IPR001764">
    <property type="entry name" value="Glyco_hydro_3_N"/>
</dbReference>
<sequence>MRRVVNIKSAMLILLIAIIALPLKNKAQQVNDPAIDAKVNALVKQMTLEEKVGQMAQVSIESLGKIRNGNFVFDQDTFKKAVIQYKIGSILNTPGLQNAQQWNNIIQEIQNAAKQTRLKIPVLYGLDDNHGVNYVAGATLFPQEIGQAATWNPELIYNAGVITAYESRAASVPWTYSPVLDLGTNPQWPRIWEDYGEDPYLSSRMGVAFVHGVQDPLGSKDKLVVSLKHYMGYSDPKSGHDRTDAWIPENYLREYHLPAFRACVDANARTVMVNSALINGIPTHINKHVLTDILKDELGFTGFTVSDWQDIENVYRRDHITKDIKGAIMLAINAGIDMSMIPYNYKEFCTDLIALVKEGKVSMSRINDAVTRILRVKEELKLFETPMTYLKDYPKFGSAEFEKASYNTAAESITLLKNSNNVLPLPKTARVLVTGPNANSMRTLNGGWTYTWQGERTDEYAQKYNTILEAVQNKFGPTNVLYERGVSYNTAGKYYEDSIVDMDAAVKAAANVDYILLCIGENNYTETPGNLNDLTLSHNQLLLAKAMIKTGKPVIFILNEGRPRIFNEVESAAAAVIDVYLPSNFGGDALADILTGDVNPSGKLPITYSRFTNALATYIHKPSEGDGNPQGGDFYPQYQFGFGLSYTSFEYSNLSVNKNVFSPGDTATIHVTVKNSGNRDGKEVVELFASDLVASLTPDVKRLRGFEKIDLKAGESKTVTFRLPMKDLAYVNSNNKTELEAGDFKLQVANLNASFSVNKTVIY</sequence>
<dbReference type="GO" id="GO:0008422">
    <property type="term" value="F:beta-glucosidase activity"/>
    <property type="evidence" value="ECO:0007669"/>
    <property type="project" value="UniProtKB-EC"/>
</dbReference>
<comment type="catalytic activity">
    <reaction evidence="1">
        <text>Hydrolysis of terminal, non-reducing beta-D-glucosyl residues with release of beta-D-glucose.</text>
        <dbReference type="EC" id="3.2.1.21"/>
    </reaction>
</comment>
<dbReference type="Gene3D" id="3.20.20.300">
    <property type="entry name" value="Glycoside hydrolase, family 3, N-terminal domain"/>
    <property type="match status" value="1"/>
</dbReference>
<comment type="similarity">
    <text evidence="2">Belongs to the glycosyl hydrolase 3 family.</text>
</comment>
<dbReference type="SUPFAM" id="SSF52279">
    <property type="entry name" value="Beta-D-glucan exohydrolase, C-terminal domain"/>
    <property type="match status" value="1"/>
</dbReference>
<evidence type="ECO:0000256" key="2">
    <source>
        <dbReference type="ARBA" id="ARBA00005336"/>
    </source>
</evidence>
<reference evidence="8 9" key="1">
    <citation type="submission" date="2019-09" db="EMBL/GenBank/DDBJ databases">
        <title>Draft genome sequence of Ginsengibacter sp. BR5-29.</title>
        <authorList>
            <person name="Im W.-T."/>
        </authorList>
    </citation>
    <scope>NUCLEOTIDE SEQUENCE [LARGE SCALE GENOMIC DNA]</scope>
    <source>
        <strain evidence="8 9">BR5-29</strain>
    </source>
</reference>
<dbReference type="InterPro" id="IPR026891">
    <property type="entry name" value="Fn3-like"/>
</dbReference>
<dbReference type="RefSeq" id="WP_150415638.1">
    <property type="nucleotide sequence ID" value="NZ_VYQF01000004.1"/>
</dbReference>
<dbReference type="InterPro" id="IPR002772">
    <property type="entry name" value="Glyco_hydro_3_C"/>
</dbReference>
<evidence type="ECO:0000256" key="5">
    <source>
        <dbReference type="ARBA" id="ARBA00022801"/>
    </source>
</evidence>
<dbReference type="Pfam" id="PF00933">
    <property type="entry name" value="Glyco_hydro_3"/>
    <property type="match status" value="1"/>
</dbReference>
<proteinExistence type="inferred from homology"/>
<dbReference type="Pfam" id="PF14310">
    <property type="entry name" value="Fn3-like"/>
    <property type="match status" value="1"/>
</dbReference>
<dbReference type="Proteomes" id="UP000326903">
    <property type="component" value="Unassembled WGS sequence"/>
</dbReference>
<keyword evidence="9" id="KW-1185">Reference proteome</keyword>
<comment type="caution">
    <text evidence="8">The sequence shown here is derived from an EMBL/GenBank/DDBJ whole genome shotgun (WGS) entry which is preliminary data.</text>
</comment>
<dbReference type="InterPro" id="IPR036881">
    <property type="entry name" value="Glyco_hydro_3_C_sf"/>
</dbReference>
<dbReference type="InterPro" id="IPR013783">
    <property type="entry name" value="Ig-like_fold"/>
</dbReference>
<dbReference type="Gene3D" id="3.40.50.1700">
    <property type="entry name" value="Glycoside hydrolase family 3 C-terminal domain"/>
    <property type="match status" value="1"/>
</dbReference>
<organism evidence="8 9">
    <name type="scientific">Ginsengibacter hankyongi</name>
    <dbReference type="NCBI Taxonomy" id="2607284"/>
    <lineage>
        <taxon>Bacteria</taxon>
        <taxon>Pseudomonadati</taxon>
        <taxon>Bacteroidota</taxon>
        <taxon>Chitinophagia</taxon>
        <taxon>Chitinophagales</taxon>
        <taxon>Chitinophagaceae</taxon>
        <taxon>Ginsengibacter</taxon>
    </lineage>
</organism>
<evidence type="ECO:0000313" key="8">
    <source>
        <dbReference type="EMBL" id="KAA9038078.1"/>
    </source>
</evidence>
<evidence type="ECO:0000256" key="4">
    <source>
        <dbReference type="ARBA" id="ARBA00022729"/>
    </source>
</evidence>
<dbReference type="SUPFAM" id="SSF51445">
    <property type="entry name" value="(Trans)glycosidases"/>
    <property type="match status" value="1"/>
</dbReference>
<dbReference type="PRINTS" id="PR00133">
    <property type="entry name" value="GLHYDRLASE3"/>
</dbReference>
<keyword evidence="6" id="KW-0326">Glycosidase</keyword>
<dbReference type="InterPro" id="IPR036962">
    <property type="entry name" value="Glyco_hydro_3_N_sf"/>
</dbReference>
<evidence type="ECO:0000313" key="9">
    <source>
        <dbReference type="Proteomes" id="UP000326903"/>
    </source>
</evidence>
<dbReference type="Pfam" id="PF01915">
    <property type="entry name" value="Glyco_hydro_3_C"/>
    <property type="match status" value="1"/>
</dbReference>
<feature type="domain" description="Fibronectin type III-like" evidence="7">
    <location>
        <begin position="683"/>
        <end position="752"/>
    </location>
</feature>
<name>A0A5J5IEZ5_9BACT</name>
<dbReference type="InterPro" id="IPR017853">
    <property type="entry name" value="GH"/>
</dbReference>
<dbReference type="AlphaFoldDB" id="A0A5J5IEZ5"/>
<evidence type="ECO:0000259" key="7">
    <source>
        <dbReference type="SMART" id="SM01217"/>
    </source>
</evidence>
<accession>A0A5J5IEZ5</accession>
<evidence type="ECO:0000256" key="6">
    <source>
        <dbReference type="ARBA" id="ARBA00023295"/>
    </source>
</evidence>
<protein>
    <recommendedName>
        <fullName evidence="3">beta-glucosidase</fullName>
        <ecNumber evidence="3">3.2.1.21</ecNumber>
    </recommendedName>
</protein>
<evidence type="ECO:0000256" key="3">
    <source>
        <dbReference type="ARBA" id="ARBA00012744"/>
    </source>
</evidence>
<dbReference type="FunFam" id="2.60.40.10:FF:000495">
    <property type="entry name" value="Periplasmic beta-glucosidase"/>
    <property type="match status" value="1"/>
</dbReference>
<dbReference type="InterPro" id="IPR051915">
    <property type="entry name" value="Cellulose_Degrad_GH3"/>
</dbReference>
<dbReference type="PANTHER" id="PTHR30620:SF16">
    <property type="entry name" value="LYSOSOMAL BETA GLUCOSIDASE"/>
    <property type="match status" value="1"/>
</dbReference>
<dbReference type="EC" id="3.2.1.21" evidence="3"/>
<keyword evidence="4" id="KW-0732">Signal</keyword>
<dbReference type="PANTHER" id="PTHR30620">
    <property type="entry name" value="PERIPLASMIC BETA-GLUCOSIDASE-RELATED"/>
    <property type="match status" value="1"/>
</dbReference>
<gene>
    <name evidence="8" type="ORF">FW778_15080</name>
</gene>
<dbReference type="SMART" id="SM01217">
    <property type="entry name" value="Fn3_like"/>
    <property type="match status" value="1"/>
</dbReference>
<dbReference type="Gene3D" id="2.60.40.10">
    <property type="entry name" value="Immunoglobulins"/>
    <property type="match status" value="1"/>
</dbReference>
<evidence type="ECO:0000256" key="1">
    <source>
        <dbReference type="ARBA" id="ARBA00000448"/>
    </source>
</evidence>
<dbReference type="FunFam" id="3.20.20.300:FF:000007">
    <property type="entry name" value="Lysosomal beta glucosidase"/>
    <property type="match status" value="1"/>
</dbReference>
<dbReference type="EMBL" id="VYQF01000004">
    <property type="protein sequence ID" value="KAA9038078.1"/>
    <property type="molecule type" value="Genomic_DNA"/>
</dbReference>
<dbReference type="GO" id="GO:0009251">
    <property type="term" value="P:glucan catabolic process"/>
    <property type="evidence" value="ECO:0007669"/>
    <property type="project" value="TreeGrafter"/>
</dbReference>
<keyword evidence="5" id="KW-0378">Hydrolase</keyword>